<dbReference type="PATRIC" id="fig|1398.18.peg.198"/>
<organism evidence="2 4">
    <name type="scientific">Heyndrickxia coagulans</name>
    <name type="common">Weizmannia coagulans</name>
    <dbReference type="NCBI Taxonomy" id="1398"/>
    <lineage>
        <taxon>Bacteria</taxon>
        <taxon>Bacillati</taxon>
        <taxon>Bacillota</taxon>
        <taxon>Bacilli</taxon>
        <taxon>Bacillales</taxon>
        <taxon>Bacillaceae</taxon>
        <taxon>Heyndrickxia</taxon>
    </lineage>
</organism>
<evidence type="ECO:0000313" key="3">
    <source>
        <dbReference type="Proteomes" id="UP000032024"/>
    </source>
</evidence>
<evidence type="ECO:0000313" key="4">
    <source>
        <dbReference type="Proteomes" id="UP000070376"/>
    </source>
</evidence>
<dbReference type="Proteomes" id="UP000070376">
    <property type="component" value="Unassembled WGS sequence"/>
</dbReference>
<dbReference type="EMBL" id="CP010525">
    <property type="protein sequence ID" value="AJO20990.1"/>
    <property type="molecule type" value="Genomic_DNA"/>
</dbReference>
<reference evidence="4" key="3">
    <citation type="submission" date="2016-01" db="EMBL/GenBank/DDBJ databases">
        <authorList>
            <person name="Mitreva M."/>
            <person name="Pepin K.H."/>
            <person name="Mihindukulasuriya K.A."/>
            <person name="Fulton R."/>
            <person name="Fronick C."/>
            <person name="O'Laughlin M."/>
            <person name="Miner T."/>
            <person name="Herter B."/>
            <person name="Rosa B.A."/>
            <person name="Cordes M."/>
            <person name="Tomlinson C."/>
            <person name="Wollam A."/>
            <person name="Palsikar V.B."/>
            <person name="Mardis E.R."/>
            <person name="Wilson R.K."/>
        </authorList>
    </citation>
    <scope>NUCLEOTIDE SEQUENCE [LARGE SCALE GENOMIC DNA]</scope>
    <source>
        <strain evidence="4">GED7749B</strain>
    </source>
</reference>
<protein>
    <submittedName>
        <fullName evidence="2">Uncharacterized protein</fullName>
    </submittedName>
</protein>
<gene>
    <name evidence="2" type="ORF">HMPREF3213_00520</name>
    <name evidence="1" type="ORF">SB48_HM08orf00295</name>
</gene>
<dbReference type="RefSeq" id="WP_035183228.1">
    <property type="nucleotide sequence ID" value="NZ_CP010525.1"/>
</dbReference>
<name>A0A0C5C6I0_HEYCO</name>
<evidence type="ECO:0000313" key="2">
    <source>
        <dbReference type="EMBL" id="KWZ85348.1"/>
    </source>
</evidence>
<evidence type="ECO:0000313" key="1">
    <source>
        <dbReference type="EMBL" id="AJO20990.1"/>
    </source>
</evidence>
<proteinExistence type="predicted"/>
<keyword evidence="3" id="KW-1185">Reference proteome</keyword>
<accession>A0A0C5C6I0</accession>
<sequence length="382" mass="43673">MRRYINLLVILVAVVAAIPLFYTALAADKDPGLVLKKISGNEKEIRNVKITALDNQEDNLLNRMFSITSSGSRYLGRESSFSLLDEDPDWYKQYVKQYPRFMRGKTNHGGFYEDRQMIAYADIIPQPLHRFDKELYVEVLDKKTRKTETMKRKVQGFSKQSFPSVWDVQKTGNELKVAAATDGDIRVYRVSLPDKKITGGKWITQRGQTGRMAQYTQLAETDVNKPNHILAYQEEKVDGDGSVKEVNTFIYKYCTNETKKLKPPINIPLRNRDDWKSVYNGKAVYMATEKKNGGARLLTFDGNGKLKADKTFAIKYQSTGNPIPEIKNGRLYFLIPNDSREKACLLYVFDISSGKQLYSGKVVQKGKRINPRYVEGVELTIE</sequence>
<reference evidence="1" key="1">
    <citation type="submission" date="2015-01" db="EMBL/GenBank/DDBJ databases">
        <title>Comparative genome analysis of Bacillus coagulans HM-08, Clostridium butyricum HM-68, Bacillus subtilis HM-66 and Bacillus licheniformis BL-09.</title>
        <authorList>
            <person name="Zhang H."/>
        </authorList>
    </citation>
    <scope>NUCLEOTIDE SEQUENCE [LARGE SCALE GENOMIC DNA]</scope>
    <source>
        <strain evidence="1">HM-08</strain>
    </source>
</reference>
<reference evidence="2" key="4">
    <citation type="submission" date="2016-01" db="EMBL/GenBank/DDBJ databases">
        <authorList>
            <person name="Oliw E.H."/>
        </authorList>
    </citation>
    <scope>NUCLEOTIDE SEQUENCE [LARGE SCALE GENOMIC DNA]</scope>
    <source>
        <strain evidence="2">GED7749B</strain>
    </source>
</reference>
<dbReference type="EMBL" id="LRPN01000017">
    <property type="protein sequence ID" value="KWZ85348.1"/>
    <property type="molecule type" value="Genomic_DNA"/>
</dbReference>
<dbReference type="Proteomes" id="UP000032024">
    <property type="component" value="Chromosome"/>
</dbReference>
<dbReference type="STRING" id="1398.AB434_0963"/>
<reference evidence="3" key="2">
    <citation type="submission" date="2015-01" db="EMBL/GenBank/DDBJ databases">
        <title>Comparative genome analysis of Bacillus coagulans HM-08, Clostridium butyricum HM-68, Bacillus subtilis HM-66 and Bacillus paralicheniformis BL-09.</title>
        <authorList>
            <person name="Zhang H."/>
        </authorList>
    </citation>
    <scope>NUCLEOTIDE SEQUENCE [LARGE SCALE GENOMIC DNA]</scope>
    <source>
        <strain evidence="3">HM-08</strain>
    </source>
</reference>
<dbReference type="AlphaFoldDB" id="A0A0C5C6I0"/>